<dbReference type="PANTHER" id="PTHR22245">
    <property type="entry name" value="COILED-COIL DOMAIN-CONTAINING PROTEIN 144A-RELATED"/>
    <property type="match status" value="1"/>
</dbReference>
<feature type="domain" description="DUF3496" evidence="2">
    <location>
        <begin position="117"/>
        <end position="174"/>
    </location>
</feature>
<feature type="non-terminal residue" evidence="3">
    <location>
        <position position="174"/>
    </location>
</feature>
<dbReference type="InterPro" id="IPR040118">
    <property type="entry name" value="C144A/B/C"/>
</dbReference>
<sequence>QVDEPSQQLHKECKNCMHLKAKNEDLQEELSTLHAKCEKLEKTKCQLKEEVAKLQHDLETNMEGCRQKEQYKREVEEQANQERRQQQQEVHLFLHAQAASQDRLEQLRSSDHESLRNELQDRIRDLERELARIKNTQQDSPFQQESIQAEVETYKRLYLEEVKLRKCQEKNLEK</sequence>
<name>A0A7K9A6A3_9PASS</name>
<dbReference type="EMBL" id="VWZG01010396">
    <property type="protein sequence ID" value="NXG23228.1"/>
    <property type="molecule type" value="Genomic_DNA"/>
</dbReference>
<gene>
    <name evidence="3" type="primary">Ankrd26_1</name>
    <name evidence="3" type="ORF">GRAVAR_R14968</name>
</gene>
<feature type="non-terminal residue" evidence="3">
    <location>
        <position position="1"/>
    </location>
</feature>
<reference evidence="3 4" key="1">
    <citation type="submission" date="2019-09" db="EMBL/GenBank/DDBJ databases">
        <title>Bird 10,000 Genomes (B10K) Project - Family phase.</title>
        <authorList>
            <person name="Zhang G."/>
        </authorList>
    </citation>
    <scope>NUCLEOTIDE SEQUENCE [LARGE SCALE GENOMIC DNA]</scope>
    <source>
        <strain evidence="3">B10K-DU-001-02</strain>
        <tissue evidence="3">Muscle</tissue>
    </source>
</reference>
<proteinExistence type="predicted"/>
<dbReference type="PANTHER" id="PTHR22245:SF3">
    <property type="entry name" value="COILED-COIL DOMAIN-CONTAINING PROTEIN 144A-RELATED"/>
    <property type="match status" value="1"/>
</dbReference>
<dbReference type="AlphaFoldDB" id="A0A7K9A6A3"/>
<keyword evidence="4" id="KW-1185">Reference proteome</keyword>
<protein>
    <submittedName>
        <fullName evidence="3">ANR26 protein</fullName>
    </submittedName>
</protein>
<dbReference type="Proteomes" id="UP000591535">
    <property type="component" value="Unassembled WGS sequence"/>
</dbReference>
<feature type="coiled-coil region" evidence="1">
    <location>
        <begin position="9"/>
        <end position="136"/>
    </location>
</feature>
<keyword evidence="1" id="KW-0175">Coiled coil</keyword>
<accession>A0A7K9A6A3</accession>
<evidence type="ECO:0000313" key="4">
    <source>
        <dbReference type="Proteomes" id="UP000591535"/>
    </source>
</evidence>
<evidence type="ECO:0000256" key="1">
    <source>
        <dbReference type="SAM" id="Coils"/>
    </source>
</evidence>
<comment type="caution">
    <text evidence="3">The sequence shown here is derived from an EMBL/GenBank/DDBJ whole genome shotgun (WGS) entry which is preliminary data.</text>
</comment>
<dbReference type="Pfam" id="PF12001">
    <property type="entry name" value="DUF3496"/>
    <property type="match status" value="1"/>
</dbReference>
<dbReference type="InterPro" id="IPR021885">
    <property type="entry name" value="DUF3496"/>
</dbReference>
<evidence type="ECO:0000259" key="2">
    <source>
        <dbReference type="Pfam" id="PF12001"/>
    </source>
</evidence>
<evidence type="ECO:0000313" key="3">
    <source>
        <dbReference type="EMBL" id="NXG23228.1"/>
    </source>
</evidence>
<organism evidence="3 4">
    <name type="scientific">Grallaria varia</name>
    <name type="common">variegated antpitta</name>
    <dbReference type="NCBI Taxonomy" id="117165"/>
    <lineage>
        <taxon>Eukaryota</taxon>
        <taxon>Metazoa</taxon>
        <taxon>Chordata</taxon>
        <taxon>Craniata</taxon>
        <taxon>Vertebrata</taxon>
        <taxon>Euteleostomi</taxon>
        <taxon>Archelosauria</taxon>
        <taxon>Archosauria</taxon>
        <taxon>Dinosauria</taxon>
        <taxon>Saurischia</taxon>
        <taxon>Theropoda</taxon>
        <taxon>Coelurosauria</taxon>
        <taxon>Aves</taxon>
        <taxon>Neognathae</taxon>
        <taxon>Neoaves</taxon>
        <taxon>Telluraves</taxon>
        <taxon>Australaves</taxon>
        <taxon>Passeriformes</taxon>
        <taxon>Formicariidae</taxon>
        <taxon>Grallaria</taxon>
    </lineage>
</organism>